<organism evidence="8 9">
    <name type="scientific">Tritrichomonas musculus</name>
    <dbReference type="NCBI Taxonomy" id="1915356"/>
    <lineage>
        <taxon>Eukaryota</taxon>
        <taxon>Metamonada</taxon>
        <taxon>Parabasalia</taxon>
        <taxon>Tritrichomonadida</taxon>
        <taxon>Tritrichomonadidae</taxon>
        <taxon>Tritrichomonas</taxon>
    </lineage>
</organism>
<dbReference type="Proteomes" id="UP001470230">
    <property type="component" value="Unassembled WGS sequence"/>
</dbReference>
<evidence type="ECO:0000256" key="4">
    <source>
        <dbReference type="ARBA" id="ARBA00022989"/>
    </source>
</evidence>
<evidence type="ECO:0000313" key="9">
    <source>
        <dbReference type="Proteomes" id="UP001470230"/>
    </source>
</evidence>
<dbReference type="InterPro" id="IPR000917">
    <property type="entry name" value="Sulfatase_N"/>
</dbReference>
<dbReference type="InterPro" id="IPR050448">
    <property type="entry name" value="OpgB/LTA_synthase_biosynth"/>
</dbReference>
<keyword evidence="9" id="KW-1185">Reference proteome</keyword>
<sequence>MIAYLFLETGSYLFANHDIDFQVLSSMSISYMLQQHTDFFIYFILLFILVILLISIRTNYFSIEFEAYRIFIFMFLLYLEILIFFVALLIALKSLYPFSDIKFINHYFLSLYASFPAVSKLRDNYDDLFQKGPIRNNDATLFNSNNERTLKKGIDTNFNFKDYLNNTYHPKRNLIIIQMESLEKQSVGLFNNLHPTMMPFLSNFTQQGTFIDHAVTQPFSLWTSGAIFASYCGLPHVISDQVWDVMSGTSISKWPQLPCLSKHFQNVGYNLYFSAGGRMQMMGILDFFKQAGFQVEDASTTKFDHDYDFYNYMIQKLFKVKNIENPKFDFLLKDFQLKEPFLYILNNEDTHPFFYVDQRCHPDPHWPKIEKCLNCLDQMLKSFFNAFEKSELFDHTDVFLFGDHPSVGKLGHFYQDPRDLLMFFPYLPKRTIHKQVSLYDIAPTLLDMMGIEYFPPFPFGANMLNEQSVGTFPKNDEFNYIYNKILEKTNKDLNCFKQGNCDNKWEYYKTRQFRM</sequence>
<evidence type="ECO:0000256" key="5">
    <source>
        <dbReference type="ARBA" id="ARBA00023136"/>
    </source>
</evidence>
<keyword evidence="5 6" id="KW-0472">Membrane</keyword>
<dbReference type="SUPFAM" id="SSF53649">
    <property type="entry name" value="Alkaline phosphatase-like"/>
    <property type="match status" value="1"/>
</dbReference>
<evidence type="ECO:0000256" key="3">
    <source>
        <dbReference type="ARBA" id="ARBA00022692"/>
    </source>
</evidence>
<evidence type="ECO:0000256" key="6">
    <source>
        <dbReference type="SAM" id="Phobius"/>
    </source>
</evidence>
<feature type="transmembrane region" description="Helical" evidence="6">
    <location>
        <begin position="68"/>
        <end position="92"/>
    </location>
</feature>
<dbReference type="Gene3D" id="3.40.720.10">
    <property type="entry name" value="Alkaline Phosphatase, subunit A"/>
    <property type="match status" value="1"/>
</dbReference>
<comment type="subcellular location">
    <subcellularLocation>
        <location evidence="1">Cell membrane</location>
        <topology evidence="1">Multi-pass membrane protein</topology>
    </subcellularLocation>
</comment>
<keyword evidence="4 6" id="KW-1133">Transmembrane helix</keyword>
<evidence type="ECO:0000313" key="8">
    <source>
        <dbReference type="EMBL" id="KAK8892864.1"/>
    </source>
</evidence>
<keyword evidence="2" id="KW-1003">Cell membrane</keyword>
<accession>A0ABR2KP84</accession>
<protein>
    <recommendedName>
        <fullName evidence="7">Sulfatase N-terminal domain-containing protein</fullName>
    </recommendedName>
</protein>
<evidence type="ECO:0000256" key="2">
    <source>
        <dbReference type="ARBA" id="ARBA00022475"/>
    </source>
</evidence>
<reference evidence="8 9" key="1">
    <citation type="submission" date="2024-04" db="EMBL/GenBank/DDBJ databases">
        <title>Tritrichomonas musculus Genome.</title>
        <authorList>
            <person name="Alves-Ferreira E."/>
            <person name="Grigg M."/>
            <person name="Lorenzi H."/>
            <person name="Galac M."/>
        </authorList>
    </citation>
    <scope>NUCLEOTIDE SEQUENCE [LARGE SCALE GENOMIC DNA]</scope>
    <source>
        <strain evidence="8 9">EAF2021</strain>
    </source>
</reference>
<dbReference type="PANTHER" id="PTHR47371:SF3">
    <property type="entry name" value="PHOSPHOGLYCEROL TRANSFERASE I"/>
    <property type="match status" value="1"/>
</dbReference>
<proteinExistence type="predicted"/>
<dbReference type="PANTHER" id="PTHR47371">
    <property type="entry name" value="LIPOTEICHOIC ACID SYNTHASE"/>
    <property type="match status" value="1"/>
</dbReference>
<dbReference type="InterPro" id="IPR017850">
    <property type="entry name" value="Alkaline_phosphatase_core_sf"/>
</dbReference>
<gene>
    <name evidence="8" type="ORF">M9Y10_030115</name>
</gene>
<feature type="domain" description="Sulfatase N-terminal" evidence="7">
    <location>
        <begin position="172"/>
        <end position="451"/>
    </location>
</feature>
<dbReference type="Pfam" id="PF00884">
    <property type="entry name" value="Sulfatase"/>
    <property type="match status" value="1"/>
</dbReference>
<keyword evidence="3 6" id="KW-0812">Transmembrane</keyword>
<dbReference type="EMBL" id="JAPFFF010000004">
    <property type="protein sequence ID" value="KAK8892864.1"/>
    <property type="molecule type" value="Genomic_DNA"/>
</dbReference>
<evidence type="ECO:0000259" key="7">
    <source>
        <dbReference type="Pfam" id="PF00884"/>
    </source>
</evidence>
<name>A0ABR2KP84_9EUKA</name>
<comment type="caution">
    <text evidence="8">The sequence shown here is derived from an EMBL/GenBank/DDBJ whole genome shotgun (WGS) entry which is preliminary data.</text>
</comment>
<evidence type="ECO:0000256" key="1">
    <source>
        <dbReference type="ARBA" id="ARBA00004651"/>
    </source>
</evidence>
<feature type="transmembrane region" description="Helical" evidence="6">
    <location>
        <begin position="39"/>
        <end position="56"/>
    </location>
</feature>